<proteinExistence type="predicted"/>
<gene>
    <name evidence="2" type="ORF">SAMN05421740_1203</name>
</gene>
<keyword evidence="1" id="KW-0732">Signal</keyword>
<dbReference type="OrthoDB" id="657976at2"/>
<name>A0A1H7UPA2_9SPHI</name>
<evidence type="ECO:0000313" key="2">
    <source>
        <dbReference type="EMBL" id="SEL98575.1"/>
    </source>
</evidence>
<accession>A0A1H7UPA2</accession>
<dbReference type="Proteomes" id="UP000198916">
    <property type="component" value="Unassembled WGS sequence"/>
</dbReference>
<protein>
    <submittedName>
        <fullName evidence="2">Uncharacterized protein</fullName>
    </submittedName>
</protein>
<evidence type="ECO:0000313" key="3">
    <source>
        <dbReference type="Proteomes" id="UP000198916"/>
    </source>
</evidence>
<dbReference type="RefSeq" id="WP_143054013.1">
    <property type="nucleotide sequence ID" value="NZ_FNZR01000020.1"/>
</dbReference>
<dbReference type="PROSITE" id="PS51257">
    <property type="entry name" value="PROKAR_LIPOPROTEIN"/>
    <property type="match status" value="1"/>
</dbReference>
<keyword evidence="3" id="KW-1185">Reference proteome</keyword>
<dbReference type="EMBL" id="FNZR01000020">
    <property type="protein sequence ID" value="SEL98575.1"/>
    <property type="molecule type" value="Genomic_DNA"/>
</dbReference>
<evidence type="ECO:0000256" key="1">
    <source>
        <dbReference type="SAM" id="SignalP"/>
    </source>
</evidence>
<dbReference type="AlphaFoldDB" id="A0A1H7UPA2"/>
<feature type="signal peptide" evidence="1">
    <location>
        <begin position="1"/>
        <end position="20"/>
    </location>
</feature>
<dbReference type="STRING" id="332977.SAMN05421740_1203"/>
<sequence>MKKISLVLLLFTCSCSLLWAQNEYPTAKNEYIKIDGGGINFLKPVATGGWARGINFYDTNRENRYMAMGLHGNSENLYRFYIAFGQTPWESSLGLYILPNGNTGIGTVTPQAKLAVNGNILATEVKVKTDIAVPDYVFAPEYELPTLAEVEAYVKEHKHLPEIPSAADIKKDGLDLAEMNLLLLKKVEELTLHLIERQKAEQEIIRQYVALKQRVQALEGSAHVVVNPEN</sequence>
<organism evidence="2 3">
    <name type="scientific">Parapedobacter koreensis</name>
    <dbReference type="NCBI Taxonomy" id="332977"/>
    <lineage>
        <taxon>Bacteria</taxon>
        <taxon>Pseudomonadati</taxon>
        <taxon>Bacteroidota</taxon>
        <taxon>Sphingobacteriia</taxon>
        <taxon>Sphingobacteriales</taxon>
        <taxon>Sphingobacteriaceae</taxon>
        <taxon>Parapedobacter</taxon>
    </lineage>
</organism>
<reference evidence="3" key="1">
    <citation type="submission" date="2016-10" db="EMBL/GenBank/DDBJ databases">
        <authorList>
            <person name="Varghese N."/>
            <person name="Submissions S."/>
        </authorList>
    </citation>
    <scope>NUCLEOTIDE SEQUENCE [LARGE SCALE GENOMIC DNA]</scope>
    <source>
        <strain evidence="3">Jip14</strain>
    </source>
</reference>
<feature type="chain" id="PRO_5011531083" evidence="1">
    <location>
        <begin position="21"/>
        <end position="230"/>
    </location>
</feature>